<feature type="non-terminal residue" evidence="1">
    <location>
        <position position="1"/>
    </location>
</feature>
<dbReference type="EMBL" id="KV425618">
    <property type="protein sequence ID" value="KZT20571.1"/>
    <property type="molecule type" value="Genomic_DNA"/>
</dbReference>
<keyword evidence="2" id="KW-1185">Reference proteome</keyword>
<accession>A0A165P626</accession>
<protein>
    <submittedName>
        <fullName evidence="1">Uncharacterized protein</fullName>
    </submittedName>
</protein>
<sequence>LDDDVRERLLNPLQSILDIDDPNIHFSIHIYLSLTEALEDCYKATRRAIADCFGDSVNMLSYYDIQKLVGELSGVYPVVYDMCERSCMAYTGPYADFDWCLYCDHARWDLKKTKGGKLVPYKTFSTFPIGPQLQVLWCSLKSAKAMQ</sequence>
<dbReference type="InParanoid" id="A0A165P626"/>
<reference evidence="1 2" key="1">
    <citation type="journal article" date="2016" name="Mol. Biol. Evol.">
        <title>Comparative Genomics of Early-Diverging Mushroom-Forming Fungi Provides Insights into the Origins of Lignocellulose Decay Capabilities.</title>
        <authorList>
            <person name="Nagy L.G."/>
            <person name="Riley R."/>
            <person name="Tritt A."/>
            <person name="Adam C."/>
            <person name="Daum C."/>
            <person name="Floudas D."/>
            <person name="Sun H."/>
            <person name="Yadav J.S."/>
            <person name="Pangilinan J."/>
            <person name="Larsson K.H."/>
            <person name="Matsuura K."/>
            <person name="Barry K."/>
            <person name="Labutti K."/>
            <person name="Kuo R."/>
            <person name="Ohm R.A."/>
            <person name="Bhattacharya S.S."/>
            <person name="Shirouzu T."/>
            <person name="Yoshinaga Y."/>
            <person name="Martin F.M."/>
            <person name="Grigoriev I.V."/>
            <person name="Hibbett D.S."/>
        </authorList>
    </citation>
    <scope>NUCLEOTIDE SEQUENCE [LARGE SCALE GENOMIC DNA]</scope>
    <source>
        <strain evidence="1 2">HHB14362 ss-1</strain>
    </source>
</reference>
<name>A0A165P626_9AGAM</name>
<dbReference type="AlphaFoldDB" id="A0A165P626"/>
<dbReference type="Proteomes" id="UP000076761">
    <property type="component" value="Unassembled WGS sequence"/>
</dbReference>
<dbReference type="OrthoDB" id="3261594at2759"/>
<evidence type="ECO:0000313" key="1">
    <source>
        <dbReference type="EMBL" id="KZT20571.1"/>
    </source>
</evidence>
<gene>
    <name evidence="1" type="ORF">NEOLEDRAFT_1075402</name>
</gene>
<dbReference type="STRING" id="1314782.A0A165P626"/>
<organism evidence="1 2">
    <name type="scientific">Neolentinus lepideus HHB14362 ss-1</name>
    <dbReference type="NCBI Taxonomy" id="1314782"/>
    <lineage>
        <taxon>Eukaryota</taxon>
        <taxon>Fungi</taxon>
        <taxon>Dikarya</taxon>
        <taxon>Basidiomycota</taxon>
        <taxon>Agaricomycotina</taxon>
        <taxon>Agaricomycetes</taxon>
        <taxon>Gloeophyllales</taxon>
        <taxon>Gloeophyllaceae</taxon>
        <taxon>Neolentinus</taxon>
    </lineage>
</organism>
<proteinExistence type="predicted"/>
<evidence type="ECO:0000313" key="2">
    <source>
        <dbReference type="Proteomes" id="UP000076761"/>
    </source>
</evidence>